<evidence type="ECO:0000259" key="10">
    <source>
        <dbReference type="Pfam" id="PF13456"/>
    </source>
</evidence>
<dbReference type="Gene3D" id="3.30.420.10">
    <property type="entry name" value="Ribonuclease H-like superfamily/Ribonuclease H"/>
    <property type="match status" value="2"/>
</dbReference>
<sequence>MSAVPLSSRHPHSAIQRVSKSSAKKISFEPCKPSWRTETSYEPSWHTEASYKLSDKATTGGASVMASSQHTNPNDRSLGRTDRWGESKEFGSHNSDRGNARRSLKYSSTASRAENSERIPRHSLRGEDFSETSCSQSESSSLTPQLVPRQPLESGRHSRSRPPLHIGKGQQTKEHTSKKTARPGGQHAVWKALDLASSSPFSRQIERAELPERYTAPRFEIYNGRTDLVAHIGRNQQSMALSRFNDTLMCRLFPSSLREVALRCRKTKEMDALLTMKLEDNETIKEYSSRFWETYNDIDGCDEEVAVRTFKLGLPPDTGLRQSLTKHPAPTVGKLMHRIDQFIRVEKDGGGTTSAQTVAQPKVITPKPSARSNNAAKGLSAPSNFVAPTFRAFETVIKEPIYKLLEKIKREPFFVWPPKLLRKLGLKGWETLFQYADTNLTDKKESSQAVRQPHSSGGASAEVIHVIHNPLCSTISSGSYRSEIQKAAHLRRSFSITDCVHPAPMCTVRGRAMEQIISFSDSDLKDVQLPHNDPLVITLRIGNYDVQRVLIDQGSFAKLLQREPTVPLGKTILPVLAGPINLQTKFIVVKASSPYNAIMGPEQPERVFFNSSNPKLFFFIGSKLSTSDRKQLLQLLMSNRDVFAWSIYDTPKVSPDLAYHVLNISPEHKPVAQKQRKLALERAAIVLEEVERLLESGAIREVQYPIWLSNMVVVKKKNGKWRVCIEFTNLNKACLKDPFPLPRIDHLVDSALGHARLSFLNAFQGYHQIPMSAADQEKTAFITPRGAYCYKVMPFGLKNVGATYQRMVTKMFGHLIGKTVEVYIDDMLIKSLRAEGHTTDLLQVFDILRENRLRLNTSKCTFGVSSGKFSGHVVSRRGIEANPNQIATLVNLAEPRNIKQKLVFFINKAMDETELRYLPLEKAVLTVLQAAKKLPQYFQSSTVTVLSDLPLKMLLQRSDFSGRITKWGVHLGSLDVEYKPWTAIKGQVWAEFLAEFQYDLSLRAGVVLISPEGLVLEQAIRLKFSASNNEAEYEALLIGLKTATKLGASHLQVFCDSQLVANQVSGEYQARDERMSAYLTAARSLLAEFESIHVAQIGREHNSHVDILAKLATALESDIQRTICIETLDQPSFQNQEESVYSISSQPSWMDPILSYLKDNKLPEDKKQANMIKRKALKYWTDALKYVREYDKCQRFAPMIHQPARELNPLSSPWPFAQLFKGFCSDLNIKNFFSSPGYPQSNRQAEVSNKIILNGIKKKLEEAKRKWVEELSSVLWTHRTMVRKSTSETPFALAYGVEAVIPLEVSIPTTRTTDFEVKTNEDNLRKNLDLLEEKRDLAIIRLASYQQQIKREHNKNIKPRVFRVGNLVLRKVTANTRRPNEGKLGSNWEGPYKVISLAGAGSYRLEDLEGKPVPKPWNTCNLRKYFF</sequence>
<feature type="compositionally biased region" description="Basic and acidic residues" evidence="8">
    <location>
        <begin position="114"/>
        <end position="128"/>
    </location>
</feature>
<dbReference type="CDD" id="cd09279">
    <property type="entry name" value="RNase_HI_like"/>
    <property type="match status" value="1"/>
</dbReference>
<evidence type="ECO:0000256" key="4">
    <source>
        <dbReference type="ARBA" id="ARBA00022759"/>
    </source>
</evidence>
<evidence type="ECO:0000313" key="12">
    <source>
        <dbReference type="EMBL" id="SPC89755.1"/>
    </source>
</evidence>
<feature type="coiled-coil region" evidence="7">
    <location>
        <begin position="1321"/>
        <end position="1348"/>
    </location>
</feature>
<keyword evidence="2" id="KW-0548">Nucleotidyltransferase</keyword>
<accession>A0A2N9FRK2</accession>
<evidence type="ECO:0000259" key="9">
    <source>
        <dbReference type="Pfam" id="PF00078"/>
    </source>
</evidence>
<evidence type="ECO:0000256" key="1">
    <source>
        <dbReference type="ARBA" id="ARBA00022679"/>
    </source>
</evidence>
<keyword evidence="1" id="KW-0808">Transferase</keyword>
<dbReference type="Gene3D" id="3.30.70.270">
    <property type="match status" value="1"/>
</dbReference>
<dbReference type="PANTHER" id="PTHR48475">
    <property type="entry name" value="RIBONUCLEASE H"/>
    <property type="match status" value="1"/>
</dbReference>
<feature type="domain" description="RNase H type-1" evidence="10">
    <location>
        <begin position="1003"/>
        <end position="1112"/>
    </location>
</feature>
<dbReference type="Pfam" id="PF13456">
    <property type="entry name" value="RVT_3"/>
    <property type="match status" value="1"/>
</dbReference>
<dbReference type="InterPro" id="IPR043128">
    <property type="entry name" value="Rev_trsase/Diguanyl_cyclase"/>
</dbReference>
<gene>
    <name evidence="12" type="ORF">FSB_LOCUS17637</name>
</gene>
<dbReference type="InterPro" id="IPR000477">
    <property type="entry name" value="RT_dom"/>
</dbReference>
<organism evidence="12">
    <name type="scientific">Fagus sylvatica</name>
    <name type="common">Beechnut</name>
    <dbReference type="NCBI Taxonomy" id="28930"/>
    <lineage>
        <taxon>Eukaryota</taxon>
        <taxon>Viridiplantae</taxon>
        <taxon>Streptophyta</taxon>
        <taxon>Embryophyta</taxon>
        <taxon>Tracheophyta</taxon>
        <taxon>Spermatophyta</taxon>
        <taxon>Magnoliopsida</taxon>
        <taxon>eudicotyledons</taxon>
        <taxon>Gunneridae</taxon>
        <taxon>Pentapetalae</taxon>
        <taxon>rosids</taxon>
        <taxon>fabids</taxon>
        <taxon>Fagales</taxon>
        <taxon>Fagaceae</taxon>
        <taxon>Fagus</taxon>
    </lineage>
</organism>
<feature type="region of interest" description="Disordered" evidence="8">
    <location>
        <begin position="1"/>
        <end position="186"/>
    </location>
</feature>
<proteinExistence type="predicted"/>
<protein>
    <submittedName>
        <fullName evidence="12">Uncharacterized protein</fullName>
    </submittedName>
</protein>
<evidence type="ECO:0000256" key="8">
    <source>
        <dbReference type="SAM" id="MobiDB-lite"/>
    </source>
</evidence>
<dbReference type="Gene3D" id="3.10.10.10">
    <property type="entry name" value="HIV Type 1 Reverse Transcriptase, subunit A, domain 1"/>
    <property type="match status" value="1"/>
</dbReference>
<dbReference type="PANTHER" id="PTHR48475:SF2">
    <property type="entry name" value="RIBONUCLEASE H"/>
    <property type="match status" value="1"/>
</dbReference>
<keyword evidence="3" id="KW-0540">Nuclease</keyword>
<feature type="compositionally biased region" description="Basic and acidic residues" evidence="8">
    <location>
        <begin position="77"/>
        <end position="99"/>
    </location>
</feature>
<dbReference type="Pfam" id="PF17917">
    <property type="entry name" value="RT_RNaseH"/>
    <property type="match status" value="1"/>
</dbReference>
<keyword evidence="4" id="KW-0255">Endonuclease</keyword>
<dbReference type="SUPFAM" id="SSF53098">
    <property type="entry name" value="Ribonuclease H-like"/>
    <property type="match status" value="2"/>
</dbReference>
<evidence type="ECO:0000256" key="6">
    <source>
        <dbReference type="ARBA" id="ARBA00022918"/>
    </source>
</evidence>
<keyword evidence="7" id="KW-0175">Coiled coil</keyword>
<feature type="compositionally biased region" description="Polar residues" evidence="8">
    <location>
        <begin position="56"/>
        <end position="75"/>
    </location>
</feature>
<dbReference type="InterPro" id="IPR043502">
    <property type="entry name" value="DNA/RNA_pol_sf"/>
</dbReference>
<dbReference type="CDD" id="cd01647">
    <property type="entry name" value="RT_LTR"/>
    <property type="match status" value="1"/>
</dbReference>
<reference evidence="12" key="1">
    <citation type="submission" date="2018-02" db="EMBL/GenBank/DDBJ databases">
        <authorList>
            <person name="Cohen D.B."/>
            <person name="Kent A.D."/>
        </authorList>
    </citation>
    <scope>NUCLEOTIDE SEQUENCE</scope>
</reference>
<dbReference type="GO" id="GO:0003964">
    <property type="term" value="F:RNA-directed DNA polymerase activity"/>
    <property type="evidence" value="ECO:0007669"/>
    <property type="project" value="UniProtKB-KW"/>
</dbReference>
<dbReference type="GO" id="GO:0003676">
    <property type="term" value="F:nucleic acid binding"/>
    <property type="evidence" value="ECO:0007669"/>
    <property type="project" value="InterPro"/>
</dbReference>
<evidence type="ECO:0000259" key="11">
    <source>
        <dbReference type="Pfam" id="PF17917"/>
    </source>
</evidence>
<dbReference type="Pfam" id="PF00078">
    <property type="entry name" value="RVT_1"/>
    <property type="match status" value="1"/>
</dbReference>
<dbReference type="InterPro" id="IPR012337">
    <property type="entry name" value="RNaseH-like_sf"/>
</dbReference>
<evidence type="ECO:0000256" key="5">
    <source>
        <dbReference type="ARBA" id="ARBA00022801"/>
    </source>
</evidence>
<keyword evidence="6" id="KW-0695">RNA-directed DNA polymerase</keyword>
<dbReference type="InterPro" id="IPR041373">
    <property type="entry name" value="RT_RNaseH"/>
</dbReference>
<dbReference type="InterPro" id="IPR002156">
    <property type="entry name" value="RNaseH_domain"/>
</dbReference>
<feature type="domain" description="Reverse transcriptase RNase H-like" evidence="11">
    <location>
        <begin position="895"/>
        <end position="971"/>
    </location>
</feature>
<dbReference type="EMBL" id="OIVN01001093">
    <property type="protein sequence ID" value="SPC89755.1"/>
    <property type="molecule type" value="Genomic_DNA"/>
</dbReference>
<keyword evidence="5" id="KW-0378">Hydrolase</keyword>
<dbReference type="GO" id="GO:0004523">
    <property type="term" value="F:RNA-DNA hybrid ribonuclease activity"/>
    <property type="evidence" value="ECO:0007669"/>
    <property type="project" value="InterPro"/>
</dbReference>
<feature type="domain" description="Reverse transcriptase" evidence="9">
    <location>
        <begin position="714"/>
        <end position="873"/>
    </location>
</feature>
<dbReference type="SUPFAM" id="SSF56672">
    <property type="entry name" value="DNA/RNA polymerases"/>
    <property type="match status" value="1"/>
</dbReference>
<evidence type="ECO:0000256" key="3">
    <source>
        <dbReference type="ARBA" id="ARBA00022722"/>
    </source>
</evidence>
<feature type="compositionally biased region" description="Low complexity" evidence="8">
    <location>
        <begin position="131"/>
        <end position="146"/>
    </location>
</feature>
<evidence type="ECO:0000256" key="2">
    <source>
        <dbReference type="ARBA" id="ARBA00022695"/>
    </source>
</evidence>
<dbReference type="InterPro" id="IPR036397">
    <property type="entry name" value="RNaseH_sf"/>
</dbReference>
<evidence type="ECO:0000256" key="7">
    <source>
        <dbReference type="SAM" id="Coils"/>
    </source>
</evidence>
<name>A0A2N9FRK2_FAGSY</name>